<dbReference type="OrthoDB" id="2546621at2759"/>
<evidence type="ECO:0000313" key="3">
    <source>
        <dbReference type="Proteomes" id="UP000324022"/>
    </source>
</evidence>
<evidence type="ECO:0008006" key="4">
    <source>
        <dbReference type="Google" id="ProtNLM"/>
    </source>
</evidence>
<feature type="compositionally biased region" description="Basic and acidic residues" evidence="1">
    <location>
        <begin position="1"/>
        <end position="18"/>
    </location>
</feature>
<dbReference type="EMBL" id="OOIN01000016">
    <property type="protein sequence ID" value="SPO27102.1"/>
    <property type="molecule type" value="Genomic_DNA"/>
</dbReference>
<gene>
    <name evidence="2" type="ORF">UTRI_10563_B</name>
</gene>
<protein>
    <recommendedName>
        <fullName evidence="4">Proteasome assembly chaperone 1</fullName>
    </recommendedName>
</protein>
<evidence type="ECO:0000256" key="1">
    <source>
        <dbReference type="SAM" id="MobiDB-lite"/>
    </source>
</evidence>
<name>A0A5C3E953_9BASI</name>
<sequence>MEFDPVNRDIAAPKHELESGSEDEFEAGLQVSASKNQEPFNIVAADGSSTSNTLEHGSQLVVLVGNAGAAFLSSLPSIAPAQQYSLRTESEQHASIGAVDSPSGTRITAALVAPPPRLRSSRFHEIARTLVDAAQPSSIVIVDSYSPQEQLYRNPYSEDTEEEAGADTAVRYLATPSFTAKHKVESTKMASLRSPEAATGLGAAFLSEAVIRNIPAILTLLEDMSFQSHVQLYGSLGAAQLSPAASQTLGTLTGLSGIQKNAASKTPTILEFAASRRTKPAANLAVLGDGNMYI</sequence>
<feature type="region of interest" description="Disordered" evidence="1">
    <location>
        <begin position="1"/>
        <end position="26"/>
    </location>
</feature>
<proteinExistence type="predicted"/>
<reference evidence="2 3" key="1">
    <citation type="submission" date="2018-03" db="EMBL/GenBank/DDBJ databases">
        <authorList>
            <person name="Guldener U."/>
        </authorList>
    </citation>
    <scope>NUCLEOTIDE SEQUENCE [LARGE SCALE GENOMIC DNA]</scope>
    <source>
        <strain evidence="2 3">NBRC100155</strain>
    </source>
</reference>
<evidence type="ECO:0000313" key="2">
    <source>
        <dbReference type="EMBL" id="SPO27102.1"/>
    </source>
</evidence>
<dbReference type="AlphaFoldDB" id="A0A5C3E953"/>
<organism evidence="2 3">
    <name type="scientific">Ustilago trichophora</name>
    <dbReference type="NCBI Taxonomy" id="86804"/>
    <lineage>
        <taxon>Eukaryota</taxon>
        <taxon>Fungi</taxon>
        <taxon>Dikarya</taxon>
        <taxon>Basidiomycota</taxon>
        <taxon>Ustilaginomycotina</taxon>
        <taxon>Ustilaginomycetes</taxon>
        <taxon>Ustilaginales</taxon>
        <taxon>Ustilaginaceae</taxon>
        <taxon>Ustilago</taxon>
    </lineage>
</organism>
<dbReference type="Proteomes" id="UP000324022">
    <property type="component" value="Unassembled WGS sequence"/>
</dbReference>
<keyword evidence="3" id="KW-1185">Reference proteome</keyword>
<accession>A0A5C3E953</accession>